<dbReference type="KEGG" id="sulg:FJR48_00830"/>
<reference evidence="1 2" key="1">
    <citation type="submission" date="2019-09" db="EMBL/GenBank/DDBJ databases">
        <title>Sulfurimonas gotlandica sp. nov., a chemoautotrophic and psychrotolerant epsilonproteobacterium isolated from a pelagic redoxcline, and an emended description of the genus Sulfurimonas.</title>
        <authorList>
            <person name="Wang S."/>
            <person name="Jiang L."/>
            <person name="Shao S."/>
        </authorList>
    </citation>
    <scope>NUCLEOTIDE SEQUENCE [LARGE SCALE GENOMIC DNA]</scope>
    <source>
        <strain evidence="1 2">GYSZ_1</strain>
    </source>
</reference>
<accession>A0A5P8NY30</accession>
<gene>
    <name evidence="1" type="ORF">FJR48_00830</name>
</gene>
<evidence type="ECO:0000313" key="2">
    <source>
        <dbReference type="Proteomes" id="UP000326944"/>
    </source>
</evidence>
<name>A0A5P8NY30_9BACT</name>
<dbReference type="RefSeq" id="WP_152306288.1">
    <property type="nucleotide sequence ID" value="NZ_CP043617.1"/>
</dbReference>
<dbReference type="EMBL" id="CP043617">
    <property type="protein sequence ID" value="QFR48345.1"/>
    <property type="molecule type" value="Genomic_DNA"/>
</dbReference>
<keyword evidence="2" id="KW-1185">Reference proteome</keyword>
<dbReference type="Proteomes" id="UP000326944">
    <property type="component" value="Chromosome"/>
</dbReference>
<organism evidence="1 2">
    <name type="scientific">Sulfurimonas lithotrophica</name>
    <dbReference type="NCBI Taxonomy" id="2590022"/>
    <lineage>
        <taxon>Bacteria</taxon>
        <taxon>Pseudomonadati</taxon>
        <taxon>Campylobacterota</taxon>
        <taxon>Epsilonproteobacteria</taxon>
        <taxon>Campylobacterales</taxon>
        <taxon>Sulfurimonadaceae</taxon>
        <taxon>Sulfurimonas</taxon>
    </lineage>
</organism>
<protein>
    <submittedName>
        <fullName evidence="1">Uncharacterized protein</fullName>
    </submittedName>
</protein>
<dbReference type="OrthoDB" id="5335244at2"/>
<dbReference type="AlphaFoldDB" id="A0A5P8NY30"/>
<proteinExistence type="predicted"/>
<evidence type="ECO:0000313" key="1">
    <source>
        <dbReference type="EMBL" id="QFR48345.1"/>
    </source>
</evidence>
<sequence length="471" mass="55221">MFEDTYFFNSQEALRVARLQNKPSRYVLQICYYHGDKIDHEGLENLVHLPVDNIVNDLALGVYRIPTKVDFTGLDISQDVQNDILQSLKESITQATAIRNELNKHYFESLQNAKLNFNENLRFYLIASSNTQVMQHISANIARTLEKLGYEVLFNLDVGVKDMNCLKELKEFNPHVTININHLNNRMLSDDVFNFVWIQDLFAIEQFKHTKVRERDFIFHLVKSLKDHLSKLSISSKYQGFCIDTNLYKEDDSIERQNKVVMIGSSYKQVFEEVKHEKKEEIAKDLMDFYTSSEIITYDTNNKYYEFLMEKYDIKQSQVLGQINNYVLRDGFLEYITNINLDCNIELYGWGWENHPRLNQFFKGVLTYGEEISKIYNSAKYSLVLGGYILQQRTLESAASGCIPLVFDSRYNNAGDEDEKCFEDSLLFFKRPYDLKILLSQEHNKDLDCIVNENSFEQFVDKMISLVNKHI</sequence>